<dbReference type="InterPro" id="IPR024445">
    <property type="entry name" value="Tnp_ISXO2-like"/>
</dbReference>
<dbReference type="EMBL" id="CAADFR010000012">
    <property type="protein sequence ID" value="VFK37189.1"/>
    <property type="molecule type" value="Genomic_DNA"/>
</dbReference>
<evidence type="ECO:0000313" key="2">
    <source>
        <dbReference type="EMBL" id="VFK37189.1"/>
    </source>
</evidence>
<dbReference type="EMBL" id="CAADFU010000012">
    <property type="protein sequence ID" value="VFK41451.1"/>
    <property type="molecule type" value="Genomic_DNA"/>
</dbReference>
<accession>A0A450YIX4</accession>
<gene>
    <name evidence="3" type="ORF">BECKSD772E_GA0070983_10124</name>
    <name evidence="2" type="ORF">BECKSD772F_GA0070984_10125</name>
</gene>
<dbReference type="AlphaFoldDB" id="A0A450YIX4"/>
<reference evidence="3" key="1">
    <citation type="submission" date="2019-02" db="EMBL/GenBank/DDBJ databases">
        <authorList>
            <person name="Gruber-Vodicka R. H."/>
            <person name="Seah K. B. B."/>
        </authorList>
    </citation>
    <scope>NUCLEOTIDE SEQUENCE</scope>
    <source>
        <strain evidence="3">BECK_S1320</strain>
        <strain evidence="2">BECK_S1321</strain>
    </source>
</reference>
<sequence>MKPTLAEKRRINTVRSKLHAERGAAGKQAVVGIRERDTGTVKASTVSDTTRETLHSMARDNAESGTTVYSDEHKGYIGLNFIGYFHDSVNHSAKEFVNLFISRSALQMDLVLTVLY</sequence>
<evidence type="ECO:0000259" key="1">
    <source>
        <dbReference type="SMART" id="SM01126"/>
    </source>
</evidence>
<evidence type="ECO:0000313" key="3">
    <source>
        <dbReference type="EMBL" id="VFK41451.1"/>
    </source>
</evidence>
<feature type="domain" description="ISXO2-like transposase" evidence="1">
    <location>
        <begin position="4"/>
        <end position="109"/>
    </location>
</feature>
<dbReference type="Pfam" id="PF12762">
    <property type="entry name" value="DDE_Tnp_IS1595"/>
    <property type="match status" value="1"/>
</dbReference>
<name>A0A450YIX4_9GAMM</name>
<proteinExistence type="predicted"/>
<dbReference type="SMART" id="SM01126">
    <property type="entry name" value="DDE_Tnp_IS1595"/>
    <property type="match status" value="1"/>
</dbReference>
<protein>
    <submittedName>
        <fullName evidence="3">ISXO2-like transposase domain-containing protein</fullName>
    </submittedName>
</protein>
<organism evidence="3">
    <name type="scientific">Candidatus Kentrum sp. SD</name>
    <dbReference type="NCBI Taxonomy" id="2126332"/>
    <lineage>
        <taxon>Bacteria</taxon>
        <taxon>Pseudomonadati</taxon>
        <taxon>Pseudomonadota</taxon>
        <taxon>Gammaproteobacteria</taxon>
        <taxon>Candidatus Kentrum</taxon>
    </lineage>
</organism>